<protein>
    <submittedName>
        <fullName evidence="1">Uncharacterized protein</fullName>
    </submittedName>
</protein>
<keyword evidence="2" id="KW-1185">Reference proteome</keyword>
<name>A0ACC5YPJ8_9TELE</name>
<comment type="caution">
    <text evidence="1">The sequence shown here is derived from an EMBL/GenBank/DDBJ whole genome shotgun (WGS) entry which is preliminary data.</text>
</comment>
<sequence>MPSRQYAVPSSVNSLNRKLVHSCITFCETMCDWRSFSSSLRAASRFFISFLSACLAARRAAIVLNCLMQTQTLRKGLRTPKLSCNFEQQSCEVRGRRDMAQETNQTQVPLLCSTGCGFYGNPRTNGMCSICYKDFLQRQNTNGRVTETVSVPAVSSSLSSLDESLSASSSTISPAGVAQEEEASGASVQAEPKTQDIAASGSDASTQPATPEPEKSKPKKNRCFTCRKKVGLTGFDCRCGNVFCGVHRYSDVHNCTFDYKADAAEKIRKENPVIVGEKIAKI</sequence>
<accession>A0ACC5YPJ8</accession>
<dbReference type="EMBL" id="CM040985">
    <property type="protein sequence ID" value="MCJ8737547.1"/>
    <property type="molecule type" value="Genomic_DNA"/>
</dbReference>
<evidence type="ECO:0000313" key="1">
    <source>
        <dbReference type="EMBL" id="MCJ8737547.1"/>
    </source>
</evidence>
<organism evidence="1 2">
    <name type="scientific">Pangasius djambal</name>
    <dbReference type="NCBI Taxonomy" id="1691987"/>
    <lineage>
        <taxon>Eukaryota</taxon>
        <taxon>Metazoa</taxon>
        <taxon>Chordata</taxon>
        <taxon>Craniata</taxon>
        <taxon>Vertebrata</taxon>
        <taxon>Euteleostomi</taxon>
        <taxon>Actinopterygii</taxon>
        <taxon>Neopterygii</taxon>
        <taxon>Teleostei</taxon>
        <taxon>Ostariophysi</taxon>
        <taxon>Siluriformes</taxon>
        <taxon>Pangasiidae</taxon>
        <taxon>Pangasius</taxon>
    </lineage>
</organism>
<proteinExistence type="predicted"/>
<evidence type="ECO:0000313" key="2">
    <source>
        <dbReference type="Proteomes" id="UP000830395"/>
    </source>
</evidence>
<dbReference type="Proteomes" id="UP000830395">
    <property type="component" value="Chromosome 11"/>
</dbReference>
<reference evidence="1" key="1">
    <citation type="submission" date="2020-02" db="EMBL/GenBank/DDBJ databases">
        <title>Genome sequencing of the panga catfish, Pangasius djambal.</title>
        <authorList>
            <person name="Wen M."/>
            <person name="Zahm M."/>
            <person name="Roques C."/>
            <person name="Cabau C."/>
            <person name="Klopp C."/>
            <person name="Donnadieu C."/>
            <person name="Jouanno E."/>
            <person name="Avarre J.-C."/>
            <person name="Campet M."/>
            <person name="Ha T."/>
            <person name="Dugue R."/>
            <person name="Lampietro C."/>
            <person name="Louis A."/>
            <person name="Herpin A."/>
            <person name="Echchiki A."/>
            <person name="Berthelot C."/>
            <person name="Parey E."/>
            <person name="Roest-Crollius H."/>
            <person name="Braasch I."/>
            <person name="Postlethwait J.H."/>
            <person name="Bobe J."/>
            <person name="Montfort J."/>
            <person name="Bouchez O."/>
            <person name="Begum T."/>
            <person name="Schartl M."/>
            <person name="Gustiano R."/>
            <person name="Guiguen Y."/>
        </authorList>
    </citation>
    <scope>NUCLEOTIDE SEQUENCE</scope>
    <source>
        <strain evidence="1">Pdj_M5554</strain>
    </source>
</reference>
<gene>
    <name evidence="1" type="ORF">PDJAM_G00025280</name>
</gene>